<dbReference type="Proteomes" id="UP000887566">
    <property type="component" value="Unplaced"/>
</dbReference>
<keyword evidence="2" id="KW-1185">Reference proteome</keyword>
<accession>A0A914X7K8</accession>
<organism evidence="2 3">
    <name type="scientific">Plectus sambesii</name>
    <dbReference type="NCBI Taxonomy" id="2011161"/>
    <lineage>
        <taxon>Eukaryota</taxon>
        <taxon>Metazoa</taxon>
        <taxon>Ecdysozoa</taxon>
        <taxon>Nematoda</taxon>
        <taxon>Chromadorea</taxon>
        <taxon>Plectida</taxon>
        <taxon>Plectina</taxon>
        <taxon>Plectoidea</taxon>
        <taxon>Plectidae</taxon>
        <taxon>Plectus</taxon>
    </lineage>
</organism>
<sequence length="119" mass="13393">MRKAFEDRHGVQYDVNNFLTNLIFADDSAIFTNTDTEATDIFYHIAHIAQSYGLRINADKTKVMMMDGSQANIHLNGVQIEQVQEFKYLGLLVQEKKVASTTKVHSRIGQATAAFALLK</sequence>
<dbReference type="InterPro" id="IPR043502">
    <property type="entry name" value="DNA/RNA_pol_sf"/>
</dbReference>
<proteinExistence type="predicted"/>
<dbReference type="AlphaFoldDB" id="A0A914X7K8"/>
<protein>
    <submittedName>
        <fullName evidence="3">Reverse transcriptase domain-containing protein</fullName>
    </submittedName>
</protein>
<feature type="domain" description="Reverse transcriptase" evidence="1">
    <location>
        <begin position="1"/>
        <end position="93"/>
    </location>
</feature>
<dbReference type="PANTHER" id="PTHR47027:SF25">
    <property type="entry name" value="REVERSE TRANSCRIPTASE DOMAIN-CONTAINING PROTEIN"/>
    <property type="match status" value="1"/>
</dbReference>
<reference evidence="3" key="1">
    <citation type="submission" date="2022-11" db="UniProtKB">
        <authorList>
            <consortium name="WormBaseParasite"/>
        </authorList>
    </citation>
    <scope>IDENTIFICATION</scope>
</reference>
<dbReference type="WBParaSite" id="PSAMB.scaffold6756size8847.g29053.t1">
    <property type="protein sequence ID" value="PSAMB.scaffold6756size8847.g29053.t1"/>
    <property type="gene ID" value="PSAMB.scaffold6756size8847.g29053"/>
</dbReference>
<dbReference type="InterPro" id="IPR000477">
    <property type="entry name" value="RT_dom"/>
</dbReference>
<name>A0A914X7K8_9BILA</name>
<dbReference type="Pfam" id="PF00078">
    <property type="entry name" value="RVT_1"/>
    <property type="match status" value="1"/>
</dbReference>
<dbReference type="PANTHER" id="PTHR47027">
    <property type="entry name" value="REVERSE TRANSCRIPTASE DOMAIN-CONTAINING PROTEIN"/>
    <property type="match status" value="1"/>
</dbReference>
<evidence type="ECO:0000259" key="1">
    <source>
        <dbReference type="PROSITE" id="PS50878"/>
    </source>
</evidence>
<dbReference type="SUPFAM" id="SSF56672">
    <property type="entry name" value="DNA/RNA polymerases"/>
    <property type="match status" value="1"/>
</dbReference>
<dbReference type="PROSITE" id="PS50878">
    <property type="entry name" value="RT_POL"/>
    <property type="match status" value="1"/>
</dbReference>
<evidence type="ECO:0000313" key="3">
    <source>
        <dbReference type="WBParaSite" id="PSAMB.scaffold6756size8847.g29053.t1"/>
    </source>
</evidence>
<evidence type="ECO:0000313" key="2">
    <source>
        <dbReference type="Proteomes" id="UP000887566"/>
    </source>
</evidence>